<accession>A0A1B2F1Y0</accession>
<dbReference type="InterPro" id="IPR011990">
    <property type="entry name" value="TPR-like_helical_dom_sf"/>
</dbReference>
<proteinExistence type="predicted"/>
<dbReference type="InterPro" id="IPR019734">
    <property type="entry name" value="TPR_rpt"/>
</dbReference>
<evidence type="ECO:0000313" key="2">
    <source>
        <dbReference type="EMBL" id="ANY86222.1"/>
    </source>
</evidence>
<dbReference type="AlphaFoldDB" id="A0A1B2F1Y0"/>
<dbReference type="PANTHER" id="PTHR11102">
    <property type="entry name" value="SEL-1-LIKE PROTEIN"/>
    <property type="match status" value="1"/>
</dbReference>
<sequence length="388" mass="42703">MRPDISPVSPSCIDSLSPQLPVWSRLRLPDGQRAGEVAQLEDELEQYCRTHFKQSWSSLRQAAAQRQVERLAGIERRVHAFEALLKAGQAPHTLKRVFKQILSTLEEMVGDGCLAAQLLLGQVHLRIGYYFHPEIAECFGLSALQAAINEGCTHGYSVLGDYYLSEGHSEAAVEAYTEGAAHHCARCCYQLAQLHTHGVNLLERNPVIVFSLFERAYTQGFSLAAVGMVRVWLESSEPLPLPACPIEMMREAIEKGCVGAKLVLADLHAGAAGRMQSLREAVSLYRCAAIEGDVDAQMVLAEILQNPALRGLPVEPDIDEAIEWYKKAIETGAGLARILKDAHAELGRLYMWRKRYCGAAAVFERAISLGATDLIPLLDACKRLAEEA</sequence>
<dbReference type="SUPFAM" id="SSF81901">
    <property type="entry name" value="HCP-like"/>
    <property type="match status" value="2"/>
</dbReference>
<evidence type="ECO:0000256" key="1">
    <source>
        <dbReference type="PROSITE-ProRule" id="PRU00339"/>
    </source>
</evidence>
<dbReference type="PROSITE" id="PS50005">
    <property type="entry name" value="TPR"/>
    <property type="match status" value="1"/>
</dbReference>
<keyword evidence="1" id="KW-0802">TPR repeat</keyword>
<dbReference type="SMART" id="SM00671">
    <property type="entry name" value="SEL1"/>
    <property type="match status" value="3"/>
</dbReference>
<organism evidence="2">
    <name type="scientific">Pseudomonas putida</name>
    <name type="common">Arthrobacter siderocapsulatus</name>
    <dbReference type="NCBI Taxonomy" id="303"/>
    <lineage>
        <taxon>Bacteria</taxon>
        <taxon>Pseudomonadati</taxon>
        <taxon>Pseudomonadota</taxon>
        <taxon>Gammaproteobacteria</taxon>
        <taxon>Pseudomonadales</taxon>
        <taxon>Pseudomonadaceae</taxon>
        <taxon>Pseudomonas</taxon>
    </lineage>
</organism>
<dbReference type="RefSeq" id="WP_172959800.1">
    <property type="nucleotide sequence ID" value="NZ_CP016634.1"/>
</dbReference>
<dbReference type="InterPro" id="IPR006597">
    <property type="entry name" value="Sel1-like"/>
</dbReference>
<dbReference type="PANTHER" id="PTHR11102:SF160">
    <property type="entry name" value="ERAD-ASSOCIATED E3 UBIQUITIN-PROTEIN LIGASE COMPONENT HRD3"/>
    <property type="match status" value="1"/>
</dbReference>
<dbReference type="InterPro" id="IPR050767">
    <property type="entry name" value="Sel1_AlgK"/>
</dbReference>
<gene>
    <name evidence="2" type="ORF">IEC33019_0638</name>
</gene>
<dbReference type="EMBL" id="CP016634">
    <property type="protein sequence ID" value="ANY86222.1"/>
    <property type="molecule type" value="Genomic_DNA"/>
</dbReference>
<name>A0A1B2F1Y0_PSEPU</name>
<reference evidence="2" key="1">
    <citation type="submission" date="2016-07" db="EMBL/GenBank/DDBJ databases">
        <title>New class B carbapenemase carried by novel plasmid in Pseudomonas putida enviromental strain in eastern Amazonia.</title>
        <authorList>
            <person name="Souza C.O."/>
            <person name="Lima K.V."/>
            <person name="Brasiliense D.M."/>
            <person name="Perez-Chaparro P.J."/>
            <person name="Mamizuka E.M."/>
            <person name="Lima M.O."/>
            <person name="Lima L.N."/>
            <person name="McCulloch J.A."/>
        </authorList>
    </citation>
    <scope>NUCLEOTIDE SEQUENCE [LARGE SCALE GENOMIC DNA]</scope>
    <source>
        <strain evidence="2">IEC33019</strain>
    </source>
</reference>
<protein>
    <submittedName>
        <fullName evidence="2">Sel1 repeat protein</fullName>
    </submittedName>
</protein>
<feature type="repeat" description="TPR" evidence="1">
    <location>
        <begin position="340"/>
        <end position="373"/>
    </location>
</feature>
<dbReference type="Pfam" id="PF08238">
    <property type="entry name" value="Sel1"/>
    <property type="match status" value="3"/>
</dbReference>
<dbReference type="Gene3D" id="1.25.40.10">
    <property type="entry name" value="Tetratricopeptide repeat domain"/>
    <property type="match status" value="2"/>
</dbReference>